<proteinExistence type="predicted"/>
<feature type="region of interest" description="Disordered" evidence="1">
    <location>
        <begin position="82"/>
        <end position="114"/>
    </location>
</feature>
<organism evidence="2 3">
    <name type="scientific">Pleuronectes platessa</name>
    <name type="common">European plaice</name>
    <dbReference type="NCBI Taxonomy" id="8262"/>
    <lineage>
        <taxon>Eukaryota</taxon>
        <taxon>Metazoa</taxon>
        <taxon>Chordata</taxon>
        <taxon>Craniata</taxon>
        <taxon>Vertebrata</taxon>
        <taxon>Euteleostomi</taxon>
        <taxon>Actinopterygii</taxon>
        <taxon>Neopterygii</taxon>
        <taxon>Teleostei</taxon>
        <taxon>Neoteleostei</taxon>
        <taxon>Acanthomorphata</taxon>
        <taxon>Carangaria</taxon>
        <taxon>Pleuronectiformes</taxon>
        <taxon>Pleuronectoidei</taxon>
        <taxon>Pleuronectidae</taxon>
        <taxon>Pleuronectes</taxon>
    </lineage>
</organism>
<name>A0A9N7VLN5_PLEPL</name>
<protein>
    <submittedName>
        <fullName evidence="2">Uncharacterized protein</fullName>
    </submittedName>
</protein>
<reference evidence="2" key="1">
    <citation type="submission" date="2020-03" db="EMBL/GenBank/DDBJ databases">
        <authorList>
            <person name="Weist P."/>
        </authorList>
    </citation>
    <scope>NUCLEOTIDE SEQUENCE</scope>
</reference>
<dbReference type="AlphaFoldDB" id="A0A9N7VLN5"/>
<accession>A0A9N7VLN5</accession>
<sequence length="128" mass="14087">MEEPITGVAGCSSPNGPAVWILAQRLHKHVAVEEATSSKKLVSRQVEDRKRFPPERVPFATLECLTFAQQNDPIIKRTSSENVPFSCAGVPPDQGRQHETTEEPPVEDLPPGRPNERVVAFALSSFTL</sequence>
<evidence type="ECO:0000256" key="1">
    <source>
        <dbReference type="SAM" id="MobiDB-lite"/>
    </source>
</evidence>
<dbReference type="EMBL" id="CADEAL010004103">
    <property type="protein sequence ID" value="CAB1451809.1"/>
    <property type="molecule type" value="Genomic_DNA"/>
</dbReference>
<dbReference type="Proteomes" id="UP001153269">
    <property type="component" value="Unassembled WGS sequence"/>
</dbReference>
<keyword evidence="3" id="KW-1185">Reference proteome</keyword>
<comment type="caution">
    <text evidence="2">The sequence shown here is derived from an EMBL/GenBank/DDBJ whole genome shotgun (WGS) entry which is preliminary data.</text>
</comment>
<gene>
    <name evidence="2" type="ORF">PLEPLA_LOCUS39536</name>
</gene>
<evidence type="ECO:0000313" key="3">
    <source>
        <dbReference type="Proteomes" id="UP001153269"/>
    </source>
</evidence>
<evidence type="ECO:0000313" key="2">
    <source>
        <dbReference type="EMBL" id="CAB1451809.1"/>
    </source>
</evidence>